<name>A0A6V8LVN8_9BACT</name>
<organism evidence="1 2">
    <name type="scientific">Fundidesulfovibrio magnetotacticus</name>
    <dbReference type="NCBI Taxonomy" id="2730080"/>
    <lineage>
        <taxon>Bacteria</taxon>
        <taxon>Pseudomonadati</taxon>
        <taxon>Thermodesulfobacteriota</taxon>
        <taxon>Desulfovibrionia</taxon>
        <taxon>Desulfovibrionales</taxon>
        <taxon>Desulfovibrionaceae</taxon>
        <taxon>Fundidesulfovibrio</taxon>
    </lineage>
</organism>
<proteinExistence type="predicted"/>
<keyword evidence="2" id="KW-1185">Reference proteome</keyword>
<accession>A0A6V8LVN8</accession>
<sequence>MPAEGRIVINLEQRINRRTDERLYVSTVTNQRDEKEISPVVFIVMQSVTLNIPMRVEIPWRALIKGGRDLRGTYSVYAHFLFSSDNKYYAYYGITKRGWNTRFSEHVKCGISDESKRLFPKTMNSLIQAKLSEMNNIPVNVPKLEGVVTSICAVGLNTDQAMDTEEYLVDKYSLSSKHEYGLNMIPGGYEGIRCLHRLAILKEPMHIDTEERELLLEKHLKEHPQLGIPNPGVAAKWNDPQYAEAVICGNENRLKAEQVRQIRYLAAIGNEIDVICAKVEIHDFERVKRVVKGRTYSRIQ</sequence>
<dbReference type="EMBL" id="BLTE01000006">
    <property type="protein sequence ID" value="GFK93876.1"/>
    <property type="molecule type" value="Genomic_DNA"/>
</dbReference>
<comment type="caution">
    <text evidence="1">The sequence shown here is derived from an EMBL/GenBank/DDBJ whole genome shotgun (WGS) entry which is preliminary data.</text>
</comment>
<gene>
    <name evidence="1" type="ORF">NNJEOMEG_01714</name>
</gene>
<evidence type="ECO:0000313" key="2">
    <source>
        <dbReference type="Proteomes" id="UP000494245"/>
    </source>
</evidence>
<reference evidence="1 2" key="1">
    <citation type="submission" date="2020-04" db="EMBL/GenBank/DDBJ databases">
        <authorList>
            <consortium name="Desulfovibrio sp. FSS-1 genome sequencing consortium"/>
            <person name="Shimoshige H."/>
            <person name="Kobayashi H."/>
            <person name="Maekawa T."/>
        </authorList>
    </citation>
    <scope>NUCLEOTIDE SEQUENCE [LARGE SCALE GENOMIC DNA]</scope>
    <source>
        <strain evidence="1 2">SIID29052-01</strain>
    </source>
</reference>
<dbReference type="Proteomes" id="UP000494245">
    <property type="component" value="Unassembled WGS sequence"/>
</dbReference>
<evidence type="ECO:0000313" key="1">
    <source>
        <dbReference type="EMBL" id="GFK93876.1"/>
    </source>
</evidence>
<dbReference type="AlphaFoldDB" id="A0A6V8LVN8"/>
<reference evidence="1 2" key="2">
    <citation type="submission" date="2020-05" db="EMBL/GenBank/DDBJ databases">
        <title>Draft genome sequence of Desulfovibrio sp. strainFSS-1.</title>
        <authorList>
            <person name="Shimoshige H."/>
            <person name="Kobayashi H."/>
            <person name="Maekawa T."/>
        </authorList>
    </citation>
    <scope>NUCLEOTIDE SEQUENCE [LARGE SCALE GENOMIC DNA]</scope>
    <source>
        <strain evidence="1 2">SIID29052-01</strain>
    </source>
</reference>
<protein>
    <recommendedName>
        <fullName evidence="3">GIY-YIG domain-containing protein</fullName>
    </recommendedName>
</protein>
<evidence type="ECO:0008006" key="3">
    <source>
        <dbReference type="Google" id="ProtNLM"/>
    </source>
</evidence>